<feature type="transmembrane region" description="Helical" evidence="6">
    <location>
        <begin position="67"/>
        <end position="87"/>
    </location>
</feature>
<gene>
    <name evidence="8" type="ORF">DACRYDRAFT_64040</name>
</gene>
<feature type="transmembrane region" description="Helical" evidence="6">
    <location>
        <begin position="93"/>
        <end position="115"/>
    </location>
</feature>
<feature type="transmembrane region" description="Helical" evidence="6">
    <location>
        <begin position="261"/>
        <end position="280"/>
    </location>
</feature>
<dbReference type="PROSITE" id="PS50850">
    <property type="entry name" value="MFS"/>
    <property type="match status" value="1"/>
</dbReference>
<comment type="subcellular location">
    <subcellularLocation>
        <location evidence="1">Membrane</location>
        <topology evidence="1">Multi-pass membrane protein</topology>
    </subcellularLocation>
</comment>
<dbReference type="GO" id="GO:0016020">
    <property type="term" value="C:membrane"/>
    <property type="evidence" value="ECO:0007669"/>
    <property type="project" value="UniProtKB-SubCell"/>
</dbReference>
<feature type="transmembrane region" description="Helical" evidence="6">
    <location>
        <begin position="352"/>
        <end position="372"/>
    </location>
</feature>
<dbReference type="GO" id="GO:0022857">
    <property type="term" value="F:transmembrane transporter activity"/>
    <property type="evidence" value="ECO:0007669"/>
    <property type="project" value="InterPro"/>
</dbReference>
<dbReference type="Gene3D" id="1.20.1250.20">
    <property type="entry name" value="MFS general substrate transporter like domains"/>
    <property type="match status" value="2"/>
</dbReference>
<feature type="transmembrane region" description="Helical" evidence="6">
    <location>
        <begin position="228"/>
        <end position="249"/>
    </location>
</feature>
<feature type="transmembrane region" description="Helical" evidence="6">
    <location>
        <begin position="127"/>
        <end position="148"/>
    </location>
</feature>
<dbReference type="Proteomes" id="UP000030653">
    <property type="component" value="Unassembled WGS sequence"/>
</dbReference>
<organism evidence="8 9">
    <name type="scientific">Dacryopinax primogenitus (strain DJM 731)</name>
    <name type="common">Brown rot fungus</name>
    <dbReference type="NCBI Taxonomy" id="1858805"/>
    <lineage>
        <taxon>Eukaryota</taxon>
        <taxon>Fungi</taxon>
        <taxon>Dikarya</taxon>
        <taxon>Basidiomycota</taxon>
        <taxon>Agaricomycotina</taxon>
        <taxon>Dacrymycetes</taxon>
        <taxon>Dacrymycetales</taxon>
        <taxon>Dacrymycetaceae</taxon>
        <taxon>Dacryopinax</taxon>
    </lineage>
</organism>
<keyword evidence="9" id="KW-1185">Reference proteome</keyword>
<dbReference type="RefSeq" id="XP_040631225.1">
    <property type="nucleotide sequence ID" value="XM_040775748.1"/>
</dbReference>
<feature type="domain" description="Major facilitator superfamily (MFS) profile" evidence="7">
    <location>
        <begin position="1"/>
        <end position="412"/>
    </location>
</feature>
<protein>
    <submittedName>
        <fullName evidence="8">MFS general substrate transporter</fullName>
    </submittedName>
</protein>
<proteinExistence type="predicted"/>
<dbReference type="InterPro" id="IPR020846">
    <property type="entry name" value="MFS_dom"/>
</dbReference>
<sequence length="441" mass="48738">MLMLVYFLGYLDRANLGNARIMGLPDDILDGDPTGVKFALINTAFYFAYITFQLPATIMGKKFSQNFWLGVAATGWGFCCAMQALTYNFANMFIARFLVGLFESMFSPNISLYFTYFFTRQEIGARLGTWFSCASLAGAFGGLIAFGVQQINSRVENWRLLFIIEGFPAVIVGLLCIKILPDRPDTATWLNEDERQLAVMRMSRGGLKEKPRTINARHIWLAVRDWKIYVYGVVYFGAASAASALAAFLPTIVQDFGYVGAQAQLFSVPPYAVGAVVLIITMPFSDRLESRGIPLTLAGLLGGTGFLLLIVSENVHVRYVSTFMICTSTFTSIGLAISWFPYNIGSESKRAAGIPLFQAIGQCGSVLGANLFPNAEAPRYFLGFGVSCGLLYLTGFCALCLTAYYRYENARRDRQYGQADRNAAVDTSELADNARDFRYTV</sequence>
<evidence type="ECO:0000259" key="7">
    <source>
        <dbReference type="PROSITE" id="PS50850"/>
    </source>
</evidence>
<keyword evidence="2" id="KW-0813">Transport</keyword>
<accession>M5G2A4</accession>
<dbReference type="OMA" id="QATYWAI"/>
<feature type="transmembrane region" description="Helical" evidence="6">
    <location>
        <begin position="292"/>
        <end position="311"/>
    </location>
</feature>
<keyword evidence="4 6" id="KW-1133">Transmembrane helix</keyword>
<dbReference type="GeneID" id="63690810"/>
<feature type="transmembrane region" description="Helical" evidence="6">
    <location>
        <begin position="384"/>
        <end position="405"/>
    </location>
</feature>
<reference evidence="8 9" key="1">
    <citation type="journal article" date="2012" name="Science">
        <title>The Paleozoic origin of enzymatic lignin decomposition reconstructed from 31 fungal genomes.</title>
        <authorList>
            <person name="Floudas D."/>
            <person name="Binder M."/>
            <person name="Riley R."/>
            <person name="Barry K."/>
            <person name="Blanchette R.A."/>
            <person name="Henrissat B."/>
            <person name="Martinez A.T."/>
            <person name="Otillar R."/>
            <person name="Spatafora J.W."/>
            <person name="Yadav J.S."/>
            <person name="Aerts A."/>
            <person name="Benoit I."/>
            <person name="Boyd A."/>
            <person name="Carlson A."/>
            <person name="Copeland A."/>
            <person name="Coutinho P.M."/>
            <person name="de Vries R.P."/>
            <person name="Ferreira P."/>
            <person name="Findley K."/>
            <person name="Foster B."/>
            <person name="Gaskell J."/>
            <person name="Glotzer D."/>
            <person name="Gorecki P."/>
            <person name="Heitman J."/>
            <person name="Hesse C."/>
            <person name="Hori C."/>
            <person name="Igarashi K."/>
            <person name="Jurgens J.A."/>
            <person name="Kallen N."/>
            <person name="Kersten P."/>
            <person name="Kohler A."/>
            <person name="Kuees U."/>
            <person name="Kumar T.K.A."/>
            <person name="Kuo A."/>
            <person name="LaButti K."/>
            <person name="Larrondo L.F."/>
            <person name="Lindquist E."/>
            <person name="Ling A."/>
            <person name="Lombard V."/>
            <person name="Lucas S."/>
            <person name="Lundell T."/>
            <person name="Martin R."/>
            <person name="McLaughlin D.J."/>
            <person name="Morgenstern I."/>
            <person name="Morin E."/>
            <person name="Murat C."/>
            <person name="Nagy L.G."/>
            <person name="Nolan M."/>
            <person name="Ohm R.A."/>
            <person name="Patyshakuliyeva A."/>
            <person name="Rokas A."/>
            <person name="Ruiz-Duenas F.J."/>
            <person name="Sabat G."/>
            <person name="Salamov A."/>
            <person name="Samejima M."/>
            <person name="Schmutz J."/>
            <person name="Slot J.C."/>
            <person name="St John F."/>
            <person name="Stenlid J."/>
            <person name="Sun H."/>
            <person name="Sun S."/>
            <person name="Syed K."/>
            <person name="Tsang A."/>
            <person name="Wiebenga A."/>
            <person name="Young D."/>
            <person name="Pisabarro A."/>
            <person name="Eastwood D.C."/>
            <person name="Martin F."/>
            <person name="Cullen D."/>
            <person name="Grigoriev I.V."/>
            <person name="Hibbett D.S."/>
        </authorList>
    </citation>
    <scope>NUCLEOTIDE SEQUENCE [LARGE SCALE GENOMIC DNA]</scope>
    <source>
        <strain evidence="8 9">DJM-731 SS1</strain>
    </source>
</reference>
<dbReference type="PANTHER" id="PTHR43791:SF36">
    <property type="entry name" value="TRANSPORTER, PUTATIVE (AFU_ORTHOLOGUE AFUA_6G08340)-RELATED"/>
    <property type="match status" value="1"/>
</dbReference>
<dbReference type="PANTHER" id="PTHR43791">
    <property type="entry name" value="PERMEASE-RELATED"/>
    <property type="match status" value="1"/>
</dbReference>
<dbReference type="InterPro" id="IPR036259">
    <property type="entry name" value="MFS_trans_sf"/>
</dbReference>
<name>M5G2A4_DACPD</name>
<evidence type="ECO:0000256" key="2">
    <source>
        <dbReference type="ARBA" id="ARBA00022448"/>
    </source>
</evidence>
<dbReference type="AlphaFoldDB" id="M5G2A4"/>
<dbReference type="FunFam" id="1.20.1250.20:FF:000013">
    <property type="entry name" value="MFS general substrate transporter"/>
    <property type="match status" value="1"/>
</dbReference>
<keyword evidence="5 6" id="KW-0472">Membrane</keyword>
<feature type="transmembrane region" description="Helical" evidence="6">
    <location>
        <begin position="160"/>
        <end position="180"/>
    </location>
</feature>
<dbReference type="STRING" id="1858805.M5G2A4"/>
<evidence type="ECO:0000256" key="6">
    <source>
        <dbReference type="SAM" id="Phobius"/>
    </source>
</evidence>
<evidence type="ECO:0000256" key="4">
    <source>
        <dbReference type="ARBA" id="ARBA00022989"/>
    </source>
</evidence>
<evidence type="ECO:0000256" key="5">
    <source>
        <dbReference type="ARBA" id="ARBA00023136"/>
    </source>
</evidence>
<dbReference type="OrthoDB" id="2985014at2759"/>
<evidence type="ECO:0000256" key="3">
    <source>
        <dbReference type="ARBA" id="ARBA00022692"/>
    </source>
</evidence>
<dbReference type="EMBL" id="JH795858">
    <property type="protein sequence ID" value="EJU04331.1"/>
    <property type="molecule type" value="Genomic_DNA"/>
</dbReference>
<evidence type="ECO:0000256" key="1">
    <source>
        <dbReference type="ARBA" id="ARBA00004141"/>
    </source>
</evidence>
<evidence type="ECO:0000313" key="9">
    <source>
        <dbReference type="Proteomes" id="UP000030653"/>
    </source>
</evidence>
<dbReference type="HOGENOM" id="CLU_001265_0_1_1"/>
<dbReference type="InterPro" id="IPR011701">
    <property type="entry name" value="MFS"/>
</dbReference>
<keyword evidence="3 6" id="KW-0812">Transmembrane</keyword>
<evidence type="ECO:0000313" key="8">
    <source>
        <dbReference type="EMBL" id="EJU04331.1"/>
    </source>
</evidence>
<dbReference type="Pfam" id="PF07690">
    <property type="entry name" value="MFS_1"/>
    <property type="match status" value="1"/>
</dbReference>
<dbReference type="SUPFAM" id="SSF103473">
    <property type="entry name" value="MFS general substrate transporter"/>
    <property type="match status" value="1"/>
</dbReference>
<feature type="transmembrane region" description="Helical" evidence="6">
    <location>
        <begin position="35"/>
        <end position="55"/>
    </location>
</feature>
<feature type="transmembrane region" description="Helical" evidence="6">
    <location>
        <begin position="317"/>
        <end position="340"/>
    </location>
</feature>